<evidence type="ECO:0000256" key="2">
    <source>
        <dbReference type="ARBA" id="ARBA00022475"/>
    </source>
</evidence>
<proteinExistence type="predicted"/>
<name>A0A242MGD8_CABSO</name>
<comment type="caution">
    <text evidence="7">The sequence shown here is derived from an EMBL/GenBank/DDBJ whole genome shotgun (WGS) entry which is preliminary data.</text>
</comment>
<evidence type="ECO:0000256" key="3">
    <source>
        <dbReference type="ARBA" id="ARBA00022692"/>
    </source>
</evidence>
<evidence type="ECO:0000256" key="6">
    <source>
        <dbReference type="SAM" id="Phobius"/>
    </source>
</evidence>
<dbReference type="GO" id="GO:0015171">
    <property type="term" value="F:amino acid transmembrane transporter activity"/>
    <property type="evidence" value="ECO:0007669"/>
    <property type="project" value="TreeGrafter"/>
</dbReference>
<dbReference type="Pfam" id="PF01810">
    <property type="entry name" value="LysE"/>
    <property type="match status" value="1"/>
</dbReference>
<dbReference type="Proteomes" id="UP000195221">
    <property type="component" value="Unassembled WGS sequence"/>
</dbReference>
<dbReference type="InterPro" id="IPR001123">
    <property type="entry name" value="LeuE-type"/>
</dbReference>
<comment type="subcellular location">
    <subcellularLocation>
        <location evidence="1">Cell membrane</location>
        <topology evidence="1">Multi-pass membrane protein</topology>
    </subcellularLocation>
</comment>
<dbReference type="PANTHER" id="PTHR30086:SF20">
    <property type="entry name" value="ARGININE EXPORTER PROTEIN ARGO-RELATED"/>
    <property type="match status" value="1"/>
</dbReference>
<feature type="transmembrane region" description="Helical" evidence="6">
    <location>
        <begin position="187"/>
        <end position="206"/>
    </location>
</feature>
<keyword evidence="2" id="KW-1003">Cell membrane</keyword>
<dbReference type="PIRSF" id="PIRSF006324">
    <property type="entry name" value="LeuE"/>
    <property type="match status" value="1"/>
</dbReference>
<feature type="transmembrane region" description="Helical" evidence="6">
    <location>
        <begin position="113"/>
        <end position="140"/>
    </location>
</feature>
<dbReference type="EMBL" id="NBTZ01000109">
    <property type="protein sequence ID" value="OTP70355.1"/>
    <property type="molecule type" value="Genomic_DNA"/>
</dbReference>
<evidence type="ECO:0000256" key="4">
    <source>
        <dbReference type="ARBA" id="ARBA00022989"/>
    </source>
</evidence>
<dbReference type="AlphaFoldDB" id="A0A242MGD8"/>
<evidence type="ECO:0000256" key="1">
    <source>
        <dbReference type="ARBA" id="ARBA00004651"/>
    </source>
</evidence>
<feature type="transmembrane region" description="Helical" evidence="6">
    <location>
        <begin position="6"/>
        <end position="26"/>
    </location>
</feature>
<feature type="transmembrane region" description="Helical" evidence="6">
    <location>
        <begin position="71"/>
        <end position="92"/>
    </location>
</feature>
<feature type="transmembrane region" description="Helical" evidence="6">
    <location>
        <begin position="47"/>
        <end position="65"/>
    </location>
</feature>
<keyword evidence="5 6" id="KW-0472">Membrane</keyword>
<feature type="transmembrane region" description="Helical" evidence="6">
    <location>
        <begin position="152"/>
        <end position="175"/>
    </location>
</feature>
<keyword evidence="3 6" id="KW-0812">Transmembrane</keyword>
<organism evidence="7 8">
    <name type="scientific">Caballeronia sordidicola</name>
    <name type="common">Burkholderia sordidicola</name>
    <dbReference type="NCBI Taxonomy" id="196367"/>
    <lineage>
        <taxon>Bacteria</taxon>
        <taxon>Pseudomonadati</taxon>
        <taxon>Pseudomonadota</taxon>
        <taxon>Betaproteobacteria</taxon>
        <taxon>Burkholderiales</taxon>
        <taxon>Burkholderiaceae</taxon>
        <taxon>Caballeronia</taxon>
    </lineage>
</organism>
<dbReference type="PANTHER" id="PTHR30086">
    <property type="entry name" value="ARGININE EXPORTER PROTEIN ARGO"/>
    <property type="match status" value="1"/>
</dbReference>
<evidence type="ECO:0000256" key="5">
    <source>
        <dbReference type="ARBA" id="ARBA00023136"/>
    </source>
</evidence>
<evidence type="ECO:0000313" key="8">
    <source>
        <dbReference type="Proteomes" id="UP000195221"/>
    </source>
</evidence>
<gene>
    <name evidence="7" type="ORF">PAMC26577_27410</name>
</gene>
<sequence length="207" mass="21472">MPAGAWIAFATATLAATGSPGPNALLMVRNTSRYGLSSAAFTLSGNLSARVAMATAIMLGLSALLSTSPLLLIVLRAAGASYLIYLGAKAFVVRRKPGALPQSVASPRKRRSVLFLEASAVSAANPNTLGFFAAVIPQLVDVRAALLPQLGTLLAIDASVVVLVMSGYAVATHLLHRRICANDRVLLIKRCGGVVLIIVGVTMLPLR</sequence>
<reference evidence="7 8" key="1">
    <citation type="submission" date="2017-03" db="EMBL/GenBank/DDBJ databases">
        <title>Genome analysis of strain PAMC 26577.</title>
        <authorList>
            <person name="Oh H.-M."/>
            <person name="Yang J.-A."/>
        </authorList>
    </citation>
    <scope>NUCLEOTIDE SEQUENCE [LARGE SCALE GENOMIC DNA]</scope>
    <source>
        <strain evidence="7 8">PAMC 26577</strain>
    </source>
</reference>
<evidence type="ECO:0000313" key="7">
    <source>
        <dbReference type="EMBL" id="OTP70355.1"/>
    </source>
</evidence>
<keyword evidence="4 6" id="KW-1133">Transmembrane helix</keyword>
<protein>
    <submittedName>
        <fullName evidence="7">RhtB family transporter</fullName>
    </submittedName>
</protein>
<dbReference type="GO" id="GO:0005886">
    <property type="term" value="C:plasma membrane"/>
    <property type="evidence" value="ECO:0007669"/>
    <property type="project" value="UniProtKB-SubCell"/>
</dbReference>
<accession>A0A242MGD8</accession>